<keyword evidence="1" id="KW-0004">4Fe-4S</keyword>
<evidence type="ECO:0000256" key="2">
    <source>
        <dbReference type="ARBA" id="ARBA00022723"/>
    </source>
</evidence>
<dbReference type="EC" id="4.2.2.12" evidence="8"/>
<protein>
    <submittedName>
        <fullName evidence="8">Xanthan lyase</fullName>
        <ecNumber evidence="8">4.2.2.12</ecNumber>
    </submittedName>
</protein>
<dbReference type="GO" id="GO:0046872">
    <property type="term" value="F:metal ion binding"/>
    <property type="evidence" value="ECO:0007669"/>
    <property type="project" value="UniProtKB-KW"/>
</dbReference>
<evidence type="ECO:0000256" key="3">
    <source>
        <dbReference type="ARBA" id="ARBA00023002"/>
    </source>
</evidence>
<dbReference type="KEGG" id="ruv:EC9_45140"/>
<dbReference type="InterPro" id="IPR036188">
    <property type="entry name" value="FAD/NAD-bd_sf"/>
</dbReference>
<dbReference type="GO" id="GO:0016491">
    <property type="term" value="F:oxidoreductase activity"/>
    <property type="evidence" value="ECO:0007669"/>
    <property type="project" value="UniProtKB-KW"/>
</dbReference>
<evidence type="ECO:0000256" key="4">
    <source>
        <dbReference type="ARBA" id="ARBA00023004"/>
    </source>
</evidence>
<keyword evidence="4" id="KW-0408">Iron</keyword>
<dbReference type="OrthoDB" id="287984at2"/>
<accession>A0A517M616</accession>
<dbReference type="GO" id="GO:0051539">
    <property type="term" value="F:4 iron, 4 sulfur cluster binding"/>
    <property type="evidence" value="ECO:0007669"/>
    <property type="project" value="UniProtKB-KW"/>
</dbReference>
<reference evidence="8 9" key="1">
    <citation type="submission" date="2019-02" db="EMBL/GenBank/DDBJ databases">
        <title>Deep-cultivation of Planctomycetes and their phenomic and genomic characterization uncovers novel biology.</title>
        <authorList>
            <person name="Wiegand S."/>
            <person name="Jogler M."/>
            <person name="Boedeker C."/>
            <person name="Pinto D."/>
            <person name="Vollmers J."/>
            <person name="Rivas-Marin E."/>
            <person name="Kohn T."/>
            <person name="Peeters S.H."/>
            <person name="Heuer A."/>
            <person name="Rast P."/>
            <person name="Oberbeckmann S."/>
            <person name="Bunk B."/>
            <person name="Jeske O."/>
            <person name="Meyerdierks A."/>
            <person name="Storesund J.E."/>
            <person name="Kallscheuer N."/>
            <person name="Luecker S."/>
            <person name="Lage O.M."/>
            <person name="Pohl T."/>
            <person name="Merkel B.J."/>
            <person name="Hornburger P."/>
            <person name="Mueller R.-W."/>
            <person name="Bruemmer F."/>
            <person name="Labrenz M."/>
            <person name="Spormann A.M."/>
            <person name="Op den Camp H."/>
            <person name="Overmann J."/>
            <person name="Amann R."/>
            <person name="Jetten M.S.M."/>
            <person name="Mascher T."/>
            <person name="Medema M.H."/>
            <person name="Devos D.P."/>
            <person name="Kaster A.-K."/>
            <person name="Ovreas L."/>
            <person name="Rohde M."/>
            <person name="Galperin M.Y."/>
            <person name="Jogler C."/>
        </authorList>
    </citation>
    <scope>NUCLEOTIDE SEQUENCE [LARGE SCALE GENOMIC DNA]</scope>
    <source>
        <strain evidence="8 9">EC9</strain>
    </source>
</reference>
<keyword evidence="3" id="KW-0560">Oxidoreductase</keyword>
<evidence type="ECO:0000259" key="7">
    <source>
        <dbReference type="Pfam" id="PF25275"/>
    </source>
</evidence>
<keyword evidence="5" id="KW-0411">Iron-sulfur</keyword>
<feature type="chain" id="PRO_5022134660" evidence="6">
    <location>
        <begin position="24"/>
        <end position="692"/>
    </location>
</feature>
<dbReference type="GO" id="GO:0047492">
    <property type="term" value="F:xanthan lyase activity"/>
    <property type="evidence" value="ECO:0007669"/>
    <property type="project" value="UniProtKB-EC"/>
</dbReference>
<evidence type="ECO:0000313" key="9">
    <source>
        <dbReference type="Proteomes" id="UP000319557"/>
    </source>
</evidence>
<dbReference type="PANTHER" id="PTHR43498">
    <property type="entry name" value="FERREDOXIN:COB-COM HETERODISULFIDE REDUCTASE SUBUNIT A"/>
    <property type="match status" value="1"/>
</dbReference>
<feature type="domain" description="Golvesin/Xly CBD-like" evidence="7">
    <location>
        <begin position="562"/>
        <end position="688"/>
    </location>
</feature>
<keyword evidence="9" id="KW-1185">Reference proteome</keyword>
<evidence type="ECO:0000256" key="1">
    <source>
        <dbReference type="ARBA" id="ARBA00022485"/>
    </source>
</evidence>
<evidence type="ECO:0000256" key="6">
    <source>
        <dbReference type="SAM" id="SignalP"/>
    </source>
</evidence>
<dbReference type="RefSeq" id="WP_145348140.1">
    <property type="nucleotide sequence ID" value="NZ_CP036261.1"/>
</dbReference>
<proteinExistence type="predicted"/>
<dbReference type="PANTHER" id="PTHR43498:SF1">
    <property type="entry name" value="COB--COM HETERODISULFIDE REDUCTASE IRON-SULFUR SUBUNIT A"/>
    <property type="match status" value="1"/>
</dbReference>
<dbReference type="Pfam" id="PF12831">
    <property type="entry name" value="FAD_oxidored"/>
    <property type="match status" value="1"/>
</dbReference>
<keyword evidence="6" id="KW-0732">Signal</keyword>
<name>A0A517M616_9BACT</name>
<dbReference type="AlphaFoldDB" id="A0A517M616"/>
<dbReference type="Proteomes" id="UP000319557">
    <property type="component" value="Chromosome"/>
</dbReference>
<dbReference type="SUPFAM" id="SSF51905">
    <property type="entry name" value="FAD/NAD(P)-binding domain"/>
    <property type="match status" value="1"/>
</dbReference>
<keyword evidence="8" id="KW-0456">Lyase</keyword>
<sequence precursor="true">MQIKSLFCTTAALLSLSFSHAFAKEYHHDIVIYGGTSAAVTTAVQAKQMGRSVVIVSPDKHLGGLTAGGLGWTDSGNKAAIGGLSGEFYHRVWKHYQNPEAWNWEEQSKFGNRNQSGLGGDGDEARMWVFEPHVAEQIYDNWVAEEKIPVYRDQWLDRDGGVVKKEGRIKSIRTLAGDVFHGKMFVDVTYEGDLMAAAGVDYHVGREANSVYDETWNGNQVGVLHHAHWFKEPIDPYIKAGDTGGKLLPGISDEPPGTRGEGDHRVQAYCFRMCLTDVPENRIPFPKPEGYDRARYQLLVRVFDSGWREMFRKFDPMPNHKTDTNNHGPFSTDNIGMNYDYPDADYERRQEIIDEHRVYQQGLMYFMANDPKVPADVREAMSKWGLPKDEFLDNGGWPHQLYIREARRMIGEYVMTEHDCLDRKETPDSVGMGSYTLDSHNVRRYVTADGQVQNEGDIGVHLPRPYEIAYGAIVPKKSQCENLLVPVCVSSSHIAFGSIRMEPVFMILGQSAATAASIALERNEAVQDVPYQLLQQRLVDDGQVLLMDDPHRVSSRKLPGVVVDDNAAKLVGSWSHSATNQKFVDSGYVHNQNEQQGERLARFETELKPGRYEVRVSYPANNNRSTMVPVKVVHAEGESTHSINQRKTPEIDGLFTKIGAFDFGSSATVEIGTQGSNGYVIADSVQFVPVTK</sequence>
<dbReference type="Pfam" id="PF25275">
    <property type="entry name" value="Golvesin_C"/>
    <property type="match status" value="1"/>
</dbReference>
<dbReference type="EMBL" id="CP036261">
    <property type="protein sequence ID" value="QDS90307.1"/>
    <property type="molecule type" value="Genomic_DNA"/>
</dbReference>
<evidence type="ECO:0000256" key="5">
    <source>
        <dbReference type="ARBA" id="ARBA00023014"/>
    </source>
</evidence>
<gene>
    <name evidence="8" type="primary">xly_2</name>
    <name evidence="8" type="ORF">EC9_45140</name>
</gene>
<evidence type="ECO:0000313" key="8">
    <source>
        <dbReference type="EMBL" id="QDS90307.1"/>
    </source>
</evidence>
<organism evidence="8 9">
    <name type="scientific">Rosistilla ulvae</name>
    <dbReference type="NCBI Taxonomy" id="1930277"/>
    <lineage>
        <taxon>Bacteria</taxon>
        <taxon>Pseudomonadati</taxon>
        <taxon>Planctomycetota</taxon>
        <taxon>Planctomycetia</taxon>
        <taxon>Pirellulales</taxon>
        <taxon>Pirellulaceae</taxon>
        <taxon>Rosistilla</taxon>
    </lineage>
</organism>
<dbReference type="InterPro" id="IPR039650">
    <property type="entry name" value="HdrA-like"/>
</dbReference>
<keyword evidence="2" id="KW-0479">Metal-binding</keyword>
<feature type="signal peptide" evidence="6">
    <location>
        <begin position="1"/>
        <end position="23"/>
    </location>
</feature>
<dbReference type="InterPro" id="IPR033803">
    <property type="entry name" value="CBD-like_Golvesin-Xly"/>
</dbReference>